<dbReference type="EMBL" id="CP012154">
    <property type="protein sequence ID" value="AKS42290.1"/>
    <property type="molecule type" value="Genomic_DNA"/>
</dbReference>
<sequence>MIKLPLIDRLTFLLERQFVKGAGFQLLIVAAAIGLISLAGGIAVHWSGHEDGLSESIWWAFLRLTDPGYLGDDEGAWRRIVSTFLTLSGYVVFLGALVAIMTQWLIGRMREFERGLTPVSLRGHAVIVGWTNRTVPLLRELIGTQRSRRRFRLTFGRRRFQAVILTEDVSAEQGQVLRSDPWIGPRARDVILRDGSALEEEAIHRAGCLNASMVIMPTGFGRRTGLLDVDVETIRALLSMDAGADQQGLARPLVVAELQDARRAEMARNAYRGPLELVASDQTISRIMVQTMLHPGLSRLCRELLSGLAGNELMLARADSLAGASLQELASLGGQALLLGLVQGEGPAARVTLLPPSSTRLQSGDQLIWLAQDPEAIDVTQHRRRRRVSAARQISVGVRPRAGAPHRLLILGWNQRVPRLLAELAAHPGQAFEVDLLSSSPLDARLRDLERYFDGPAPVELRQHEADFLLSGVLESFDPGRFDTVLLLSSDRLGSEEEADARSIVGQRLVERLLERRAERPQVLVELADSANEGLVQGIRTETLISPLLISHLLARIALQPALGLIFEALFGPDGPEIAFLAPRDFGLTGSQSVGQIEQAVAARGGLLLGIDLTARQRGEGLCLNPTPDLSVDLDLPVRLCLLRPGISNGTH</sequence>
<dbReference type="RefSeq" id="WP_049725864.1">
    <property type="nucleotide sequence ID" value="NZ_CP012154.1"/>
</dbReference>
<comment type="subcellular location">
    <subcellularLocation>
        <location evidence="1">Endomembrane system</location>
        <topology evidence="1">Multi-pass membrane protein</topology>
    </subcellularLocation>
</comment>
<evidence type="ECO:0000256" key="5">
    <source>
        <dbReference type="ARBA" id="ARBA00023065"/>
    </source>
</evidence>
<organism evidence="7 8">
    <name type="scientific">Wenzhouxiangella marina</name>
    <dbReference type="NCBI Taxonomy" id="1579979"/>
    <lineage>
        <taxon>Bacteria</taxon>
        <taxon>Pseudomonadati</taxon>
        <taxon>Pseudomonadota</taxon>
        <taxon>Gammaproteobacteria</taxon>
        <taxon>Chromatiales</taxon>
        <taxon>Wenzhouxiangellaceae</taxon>
        <taxon>Wenzhouxiangella</taxon>
    </lineage>
</organism>
<protein>
    <submittedName>
        <fullName evidence="7">Ion channel DMI1</fullName>
    </submittedName>
</protein>
<dbReference type="Proteomes" id="UP000066624">
    <property type="component" value="Chromosome"/>
</dbReference>
<dbReference type="KEGG" id="wma:WM2015_1924"/>
<dbReference type="Pfam" id="PF06241">
    <property type="entry name" value="Castor_Poll_mid"/>
    <property type="match status" value="1"/>
</dbReference>
<evidence type="ECO:0000256" key="6">
    <source>
        <dbReference type="ARBA" id="ARBA00023136"/>
    </source>
</evidence>
<evidence type="ECO:0000256" key="3">
    <source>
        <dbReference type="ARBA" id="ARBA00022692"/>
    </source>
</evidence>
<keyword evidence="8" id="KW-1185">Reference proteome</keyword>
<evidence type="ECO:0000256" key="4">
    <source>
        <dbReference type="ARBA" id="ARBA00022989"/>
    </source>
</evidence>
<dbReference type="OrthoDB" id="305351at2"/>
<dbReference type="InterPro" id="IPR010420">
    <property type="entry name" value="CASTOR/POLLUX/SYM8_dom"/>
</dbReference>
<keyword evidence="4" id="KW-1133">Transmembrane helix</keyword>
<evidence type="ECO:0000313" key="7">
    <source>
        <dbReference type="EMBL" id="AKS42290.1"/>
    </source>
</evidence>
<dbReference type="GO" id="GO:0012505">
    <property type="term" value="C:endomembrane system"/>
    <property type="evidence" value="ECO:0007669"/>
    <property type="project" value="UniProtKB-SubCell"/>
</dbReference>
<keyword evidence="3" id="KW-0812">Transmembrane</keyword>
<dbReference type="PANTHER" id="PTHR31563">
    <property type="entry name" value="ION CHANNEL POLLUX-RELATED"/>
    <property type="match status" value="1"/>
</dbReference>
<dbReference type="InterPro" id="IPR044849">
    <property type="entry name" value="CASTOR/POLLUX/SYM8-like"/>
</dbReference>
<evidence type="ECO:0000313" key="8">
    <source>
        <dbReference type="Proteomes" id="UP000066624"/>
    </source>
</evidence>
<dbReference type="Gene3D" id="3.40.50.720">
    <property type="entry name" value="NAD(P)-binding Rossmann-like Domain"/>
    <property type="match status" value="1"/>
</dbReference>
<evidence type="ECO:0000256" key="2">
    <source>
        <dbReference type="ARBA" id="ARBA00022448"/>
    </source>
</evidence>
<dbReference type="PATRIC" id="fig|1579979.3.peg.1968"/>
<dbReference type="AlphaFoldDB" id="A0A0K0XX82"/>
<dbReference type="GO" id="GO:0006811">
    <property type="term" value="P:monoatomic ion transport"/>
    <property type="evidence" value="ECO:0007669"/>
    <property type="project" value="UniProtKB-KW"/>
</dbReference>
<name>A0A0K0XX82_9GAMM</name>
<proteinExistence type="predicted"/>
<keyword evidence="2" id="KW-0813">Transport</keyword>
<evidence type="ECO:0000256" key="1">
    <source>
        <dbReference type="ARBA" id="ARBA00004127"/>
    </source>
</evidence>
<keyword evidence="5" id="KW-0406">Ion transport</keyword>
<dbReference type="PANTHER" id="PTHR31563:SF10">
    <property type="entry name" value="ION CHANNEL POLLUX-RELATED"/>
    <property type="match status" value="1"/>
</dbReference>
<dbReference type="STRING" id="1579979.WM2015_1924"/>
<gene>
    <name evidence="7" type="ORF">WM2015_1924</name>
</gene>
<accession>A0A0K0XX82</accession>
<keyword evidence="6" id="KW-0472">Membrane</keyword>
<reference evidence="7 8" key="1">
    <citation type="submission" date="2015-07" db="EMBL/GenBank/DDBJ databases">
        <authorList>
            <person name="Noorani M."/>
        </authorList>
    </citation>
    <scope>NUCLEOTIDE SEQUENCE [LARGE SCALE GENOMIC DNA]</scope>
    <source>
        <strain evidence="7 8">KCTC 42284</strain>
    </source>
</reference>